<dbReference type="RefSeq" id="WP_109353019.1">
    <property type="nucleotide sequence ID" value="NZ_QFRI01000002.1"/>
</dbReference>
<keyword evidence="1" id="KW-0802">TPR repeat</keyword>
<reference evidence="2 3" key="2">
    <citation type="submission" date="2018-05" db="EMBL/GenBank/DDBJ databases">
        <title>Algibacter marinivivus sp. nov., isolated from sample around a algae.</title>
        <authorList>
            <person name="Zhong X."/>
        </authorList>
    </citation>
    <scope>NUCLEOTIDE SEQUENCE [LARGE SCALE GENOMIC DNA]</scope>
    <source>
        <strain evidence="2 3">ZY111</strain>
    </source>
</reference>
<accession>A0A2U2X4I8</accession>
<evidence type="ECO:0000313" key="2">
    <source>
        <dbReference type="EMBL" id="PWH82664.1"/>
    </source>
</evidence>
<dbReference type="PANTHER" id="PTHR12558:SF13">
    <property type="entry name" value="CELL DIVISION CYCLE PROTEIN 27 HOMOLOG"/>
    <property type="match status" value="1"/>
</dbReference>
<dbReference type="Proteomes" id="UP000245375">
    <property type="component" value="Unassembled WGS sequence"/>
</dbReference>
<dbReference type="Gene3D" id="1.25.40.10">
    <property type="entry name" value="Tetratricopeptide repeat domain"/>
    <property type="match status" value="2"/>
</dbReference>
<comment type="caution">
    <text evidence="2">The sequence shown here is derived from an EMBL/GenBank/DDBJ whole genome shotgun (WGS) entry which is preliminary data.</text>
</comment>
<dbReference type="PANTHER" id="PTHR12558">
    <property type="entry name" value="CELL DIVISION CYCLE 16,23,27"/>
    <property type="match status" value="1"/>
</dbReference>
<dbReference type="Pfam" id="PF12895">
    <property type="entry name" value="ANAPC3"/>
    <property type="match status" value="1"/>
</dbReference>
<dbReference type="PROSITE" id="PS50005">
    <property type="entry name" value="TPR"/>
    <property type="match status" value="1"/>
</dbReference>
<dbReference type="SMART" id="SM00028">
    <property type="entry name" value="TPR"/>
    <property type="match status" value="4"/>
</dbReference>
<dbReference type="Pfam" id="PF13432">
    <property type="entry name" value="TPR_16"/>
    <property type="match status" value="1"/>
</dbReference>
<organism evidence="2 3">
    <name type="scientific">Algibacter marinivivus</name>
    <dbReference type="NCBI Taxonomy" id="2100723"/>
    <lineage>
        <taxon>Bacteria</taxon>
        <taxon>Pseudomonadati</taxon>
        <taxon>Bacteroidota</taxon>
        <taxon>Flavobacteriia</taxon>
        <taxon>Flavobacteriales</taxon>
        <taxon>Flavobacteriaceae</taxon>
        <taxon>Algibacter</taxon>
    </lineage>
</organism>
<evidence type="ECO:0000313" key="3">
    <source>
        <dbReference type="Proteomes" id="UP000245375"/>
    </source>
</evidence>
<sequence>MKPILFLFVFIINIVVLNAQSTIDDFVKKGIEYHDAQNYEMAIKTYEKALEINPKSTLVNYEISLSYFNSKNYEKAIEYSDKVLKQKSKHMMQAYLTKGSSLDVLGKTKESIKLFEKAIKNEGSHYLLHYNLALNFYKIGKLDDAEEHVIKAIENNSNHASSHYMLANIHNYKGHTVQTLLALHYFLFLEPDSTRSIEAYMLLHDKFGGNVTKEKDKATTININLSSLGAESDFGAAELMIGMLEASKNLEENVGKTDDEMFIENTDSFFTVMGELKKKKHKGIWWTFYTTFFYELAKSNHLPTYCHYINQSGNKDSRKWIQDNQEQLNAFGDWLEKI</sequence>
<feature type="repeat" description="TPR" evidence="1">
    <location>
        <begin position="23"/>
        <end position="56"/>
    </location>
</feature>
<dbReference type="InterPro" id="IPR019734">
    <property type="entry name" value="TPR_rpt"/>
</dbReference>
<proteinExistence type="predicted"/>
<gene>
    <name evidence="2" type="ORF">DIS18_10525</name>
</gene>
<dbReference type="PROSITE" id="PS50293">
    <property type="entry name" value="TPR_REGION"/>
    <property type="match status" value="1"/>
</dbReference>
<keyword evidence="3" id="KW-1185">Reference proteome</keyword>
<dbReference type="InterPro" id="IPR011990">
    <property type="entry name" value="TPR-like_helical_dom_sf"/>
</dbReference>
<reference evidence="3" key="1">
    <citation type="submission" date="2018-05" db="EMBL/GenBank/DDBJ databases">
        <title>Algibacter marinivivus sp. nov., isolated from sample around a algae.</title>
        <authorList>
            <person name="Lu D."/>
        </authorList>
    </citation>
    <scope>NUCLEOTIDE SEQUENCE [LARGE SCALE GENOMIC DNA]</scope>
    <source>
        <strain evidence="3">ZY111</strain>
    </source>
</reference>
<dbReference type="SUPFAM" id="SSF48452">
    <property type="entry name" value="TPR-like"/>
    <property type="match status" value="1"/>
</dbReference>
<dbReference type="OrthoDB" id="7342920at2"/>
<reference evidence="3" key="3">
    <citation type="submission" date="2018-05" db="EMBL/GenBank/DDBJ databases">
        <authorList>
            <person name="Lu D."/>
        </authorList>
    </citation>
    <scope>NUCLEOTIDE SEQUENCE [LARGE SCALE GENOMIC DNA]</scope>
    <source>
        <strain evidence="3">ZY111</strain>
    </source>
</reference>
<evidence type="ECO:0000256" key="1">
    <source>
        <dbReference type="PROSITE-ProRule" id="PRU00339"/>
    </source>
</evidence>
<protein>
    <submittedName>
        <fullName evidence="2">Uncharacterized protein</fullName>
    </submittedName>
</protein>
<dbReference type="EMBL" id="QFRI01000002">
    <property type="protein sequence ID" value="PWH82664.1"/>
    <property type="molecule type" value="Genomic_DNA"/>
</dbReference>
<name>A0A2U2X4I8_9FLAO</name>
<dbReference type="AlphaFoldDB" id="A0A2U2X4I8"/>